<proteinExistence type="inferred from homology"/>
<comment type="caution">
    <text evidence="3">The sequence shown here is derived from an EMBL/GenBank/DDBJ whole genome shotgun (WGS) entry which is preliminary data.</text>
</comment>
<dbReference type="InterPro" id="IPR007918">
    <property type="entry name" value="MDM35_apoptosis"/>
</dbReference>
<sequence length="80" mass="9244">MESISKECTPLKHEYDACFTKWYSEKFLQGAKTNDCTKVFKQYQECLKRVLKEKGLTKMISDARPAIGSVFADRDGDEKK</sequence>
<evidence type="ECO:0000313" key="4">
    <source>
        <dbReference type="Proteomes" id="UP001151518"/>
    </source>
</evidence>
<dbReference type="GO" id="GO:0005829">
    <property type="term" value="C:cytosol"/>
    <property type="evidence" value="ECO:0007669"/>
    <property type="project" value="TreeGrafter"/>
</dbReference>
<evidence type="ECO:0000256" key="2">
    <source>
        <dbReference type="ARBA" id="ARBA00023157"/>
    </source>
</evidence>
<evidence type="ECO:0000313" key="3">
    <source>
        <dbReference type="EMBL" id="KAJ2677967.1"/>
    </source>
</evidence>
<dbReference type="AlphaFoldDB" id="A0A9W8KX66"/>
<name>A0A9W8KX66_9FUNG</name>
<dbReference type="GO" id="GO:1990050">
    <property type="term" value="F:phosphatidic acid transfer activity"/>
    <property type="evidence" value="ECO:0007669"/>
    <property type="project" value="TreeGrafter"/>
</dbReference>
<dbReference type="Pfam" id="PF05254">
    <property type="entry name" value="UPF0203"/>
    <property type="match status" value="1"/>
</dbReference>
<protein>
    <submittedName>
        <fullName evidence="3">Mitochondrial distribution and morphology protein 35</fullName>
    </submittedName>
</protein>
<dbReference type="PANTHER" id="PTHR46403">
    <property type="entry name" value="TP53-REGULATED INHIBITOR OF APOPTOSIS 1"/>
    <property type="match status" value="1"/>
</dbReference>
<dbReference type="GO" id="GO:0005634">
    <property type="term" value="C:nucleus"/>
    <property type="evidence" value="ECO:0007669"/>
    <property type="project" value="TreeGrafter"/>
</dbReference>
<dbReference type="PANTHER" id="PTHR46403:SF1">
    <property type="entry name" value="TP53-REGULATED INHIBITOR OF APOPTOSIS 1"/>
    <property type="match status" value="1"/>
</dbReference>
<dbReference type="GO" id="GO:0005758">
    <property type="term" value="C:mitochondrial intermembrane space"/>
    <property type="evidence" value="ECO:0007669"/>
    <property type="project" value="TreeGrafter"/>
</dbReference>
<keyword evidence="2" id="KW-1015">Disulfide bond</keyword>
<accession>A0A9W8KX66</accession>
<dbReference type="Proteomes" id="UP001151518">
    <property type="component" value="Unassembled WGS sequence"/>
</dbReference>
<dbReference type="OrthoDB" id="19091at2759"/>
<reference evidence="3" key="1">
    <citation type="submission" date="2022-07" db="EMBL/GenBank/DDBJ databases">
        <title>Phylogenomic reconstructions and comparative analyses of Kickxellomycotina fungi.</title>
        <authorList>
            <person name="Reynolds N.K."/>
            <person name="Stajich J.E."/>
            <person name="Barry K."/>
            <person name="Grigoriev I.V."/>
            <person name="Crous P."/>
            <person name="Smith M.E."/>
        </authorList>
    </citation>
    <scope>NUCLEOTIDE SEQUENCE</scope>
    <source>
        <strain evidence="3">NRRL 3115</strain>
    </source>
</reference>
<dbReference type="GO" id="GO:0045332">
    <property type="term" value="P:phospholipid translocation"/>
    <property type="evidence" value="ECO:0007669"/>
    <property type="project" value="TreeGrafter"/>
</dbReference>
<comment type="similarity">
    <text evidence="1">Belongs to the TRIAP1/MDM35 family.</text>
</comment>
<organism evidence="3 4">
    <name type="scientific">Coemansia spiralis</name>
    <dbReference type="NCBI Taxonomy" id="417178"/>
    <lineage>
        <taxon>Eukaryota</taxon>
        <taxon>Fungi</taxon>
        <taxon>Fungi incertae sedis</taxon>
        <taxon>Zoopagomycota</taxon>
        <taxon>Kickxellomycotina</taxon>
        <taxon>Kickxellomycetes</taxon>
        <taxon>Kickxellales</taxon>
        <taxon>Kickxellaceae</taxon>
        <taxon>Coemansia</taxon>
    </lineage>
</organism>
<gene>
    <name evidence="3" type="primary">MDM35</name>
    <name evidence="3" type="ORF">GGI25_002757</name>
</gene>
<dbReference type="PROSITE" id="PS51808">
    <property type="entry name" value="CHCH"/>
    <property type="match status" value="1"/>
</dbReference>
<evidence type="ECO:0000256" key="1">
    <source>
        <dbReference type="ARBA" id="ARBA00006196"/>
    </source>
</evidence>
<dbReference type="EMBL" id="JANBTW010000026">
    <property type="protein sequence ID" value="KAJ2677967.1"/>
    <property type="molecule type" value="Genomic_DNA"/>
</dbReference>